<evidence type="ECO:0000259" key="1">
    <source>
        <dbReference type="Pfam" id="PF13274"/>
    </source>
</evidence>
<dbReference type="Proteomes" id="UP000236895">
    <property type="component" value="Unassembled WGS sequence"/>
</dbReference>
<dbReference type="AlphaFoldDB" id="A0A3R7NPG3"/>
<organism evidence="2 3">
    <name type="scientific">Candidatus Liberibacter solanacearum</name>
    <dbReference type="NCBI Taxonomy" id="556287"/>
    <lineage>
        <taxon>Bacteria</taxon>
        <taxon>Pseudomonadati</taxon>
        <taxon>Pseudomonadota</taxon>
        <taxon>Alphaproteobacteria</taxon>
        <taxon>Hyphomicrobiales</taxon>
        <taxon>Rhizobiaceae</taxon>
        <taxon>Liberibacter</taxon>
    </lineage>
</organism>
<gene>
    <name evidence="2" type="ORF">C0030_005930</name>
</gene>
<evidence type="ECO:0000313" key="2">
    <source>
        <dbReference type="EMBL" id="RPD36771.1"/>
    </source>
</evidence>
<dbReference type="Pfam" id="PF13274">
    <property type="entry name" value="SocA_Panacea"/>
    <property type="match status" value="1"/>
</dbReference>
<dbReference type="InterPro" id="IPR025272">
    <property type="entry name" value="SocA_Panacea"/>
</dbReference>
<evidence type="ECO:0000313" key="3">
    <source>
        <dbReference type="Proteomes" id="UP000236895"/>
    </source>
</evidence>
<name>A0A3R7NPG3_9HYPH</name>
<feature type="domain" description="Antitoxin SocA-like Panacea" evidence="1">
    <location>
        <begin position="39"/>
        <end position="138"/>
    </location>
</feature>
<protein>
    <submittedName>
        <fullName evidence="2">DUF4065 domain-containing protein</fullName>
    </submittedName>
</protein>
<sequence>MTDKTRKTYPVDLIARYFLSLATSNDHEEDYEPLSHLKLQKLCYYAFGVASSLREENSPPLFEEPIEAWFHGPVVPELYETFKKYKNCNIPEEESATEEQARQIDWIDRKILDDVFYTYGQFTAWKLREMTHSEDPWKDSYNNNTYMSATIYPEKIRNFFIKTISEDYIESYHEYEQENDKKINNSI</sequence>
<accession>A0A3R7NPG3</accession>
<dbReference type="EMBL" id="PKRU02000033">
    <property type="protein sequence ID" value="RPD36771.1"/>
    <property type="molecule type" value="Genomic_DNA"/>
</dbReference>
<proteinExistence type="predicted"/>
<reference evidence="2 3" key="1">
    <citation type="submission" date="2018-11" db="EMBL/GenBank/DDBJ databases">
        <title>Genome Analysis of Haplotype D of Candidatus Liberibacter Solanacearum.</title>
        <authorList>
            <person name="Katsir L."/>
            <person name="Ruan Z."/>
            <person name="Santos Garcia D."/>
            <person name="Piasezky A."/>
            <person name="Jiang J."/>
            <person name="Sela N."/>
            <person name="Freilich S."/>
            <person name="Bahar O."/>
        </authorList>
    </citation>
    <scope>NUCLEOTIDE SEQUENCE [LARGE SCALE GENOMIC DNA]</scope>
    <source>
        <strain evidence="3">haplotype D1</strain>
    </source>
</reference>
<dbReference type="RefSeq" id="WP_103847170.1">
    <property type="nucleotide sequence ID" value="NZ_PKRU02000033.1"/>
</dbReference>
<comment type="caution">
    <text evidence="2">The sequence shown here is derived from an EMBL/GenBank/DDBJ whole genome shotgun (WGS) entry which is preliminary data.</text>
</comment>